<accession>A0ACC1HP93</accession>
<dbReference type="Proteomes" id="UP001145114">
    <property type="component" value="Unassembled WGS sequence"/>
</dbReference>
<name>A0ACC1HP93_9FUNG</name>
<protein>
    <submittedName>
        <fullName evidence="1">Uncharacterized protein</fullName>
    </submittedName>
</protein>
<comment type="caution">
    <text evidence="1">The sequence shown here is derived from an EMBL/GenBank/DDBJ whole genome shotgun (WGS) entry which is preliminary data.</text>
</comment>
<keyword evidence="2" id="KW-1185">Reference proteome</keyword>
<reference evidence="1" key="1">
    <citation type="submission" date="2022-06" db="EMBL/GenBank/DDBJ databases">
        <title>Phylogenomic reconstructions and comparative analyses of Kickxellomycotina fungi.</title>
        <authorList>
            <person name="Reynolds N.K."/>
            <person name="Stajich J.E."/>
            <person name="Barry K."/>
            <person name="Grigoriev I.V."/>
            <person name="Crous P."/>
            <person name="Smith M.E."/>
        </authorList>
    </citation>
    <scope>NUCLEOTIDE SEQUENCE</scope>
    <source>
        <strain evidence="1">RSA 2271</strain>
    </source>
</reference>
<organism evidence="1 2">
    <name type="scientific">Spiromyces aspiralis</name>
    <dbReference type="NCBI Taxonomy" id="68401"/>
    <lineage>
        <taxon>Eukaryota</taxon>
        <taxon>Fungi</taxon>
        <taxon>Fungi incertae sedis</taxon>
        <taxon>Zoopagomycota</taxon>
        <taxon>Kickxellomycotina</taxon>
        <taxon>Kickxellomycetes</taxon>
        <taxon>Kickxellales</taxon>
        <taxon>Kickxellaceae</taxon>
        <taxon>Spiromyces</taxon>
    </lineage>
</organism>
<evidence type="ECO:0000313" key="2">
    <source>
        <dbReference type="Proteomes" id="UP001145114"/>
    </source>
</evidence>
<sequence length="112" mass="11981">MPESHHSDETFDIGGLEEETTEFGPFAASINNNNRAGASGLEEQQHIENIAANDRSNSTHANNTFSTTHSLGISTPGSSALREALLQGKDGRGDDYTASSIDEKLFKDSGRV</sequence>
<dbReference type="EMBL" id="JAMZIH010003012">
    <property type="protein sequence ID" value="KAJ1677082.1"/>
    <property type="molecule type" value="Genomic_DNA"/>
</dbReference>
<gene>
    <name evidence="1" type="ORF">EV182_006916</name>
</gene>
<proteinExistence type="predicted"/>
<feature type="non-terminal residue" evidence="1">
    <location>
        <position position="112"/>
    </location>
</feature>
<evidence type="ECO:0000313" key="1">
    <source>
        <dbReference type="EMBL" id="KAJ1677082.1"/>
    </source>
</evidence>